<dbReference type="Proteomes" id="UP000009144">
    <property type="component" value="Chromosome"/>
</dbReference>
<sequence>MKKFLQIVAAAVIALPLVATAHGPTRQEVDEKIVINASPEKVWTMLKDFSAIDKWHPAVESVEMKSDKVRVLTLKSEGNPTITEELDKINDEKMSLIYKITDMSVVKTITFNSKDTPYYTLPVSTYKSWMFVKEVDGGTEVRWRGKFYRSFMGNPPVPEGQSDAEAVEAVTAVYKSGLENLKNIMEK</sequence>
<dbReference type="EMBL" id="CP003390">
    <property type="protein sequence ID" value="AFI83517.1"/>
    <property type="molecule type" value="Genomic_DNA"/>
</dbReference>
<dbReference type="RefSeq" id="WP_014705892.1">
    <property type="nucleotide sequence ID" value="NC_017857.3"/>
</dbReference>
<reference evidence="1 2" key="1">
    <citation type="journal article" date="2012" name="J. Bacteriol.">
        <title>Complete genome sequences of Methylophaga sp. strain JAM1 and Methylophaga sp. strain JAM7.</title>
        <authorList>
            <person name="Villeneuve C."/>
            <person name="Martineau C."/>
            <person name="Mauffrey F."/>
            <person name="Villemur R."/>
        </authorList>
    </citation>
    <scope>NUCLEOTIDE SEQUENCE [LARGE SCALE GENOMIC DNA]</scope>
    <source>
        <strain evidence="1 2">JAM1</strain>
    </source>
</reference>
<dbReference type="InterPro" id="IPR023393">
    <property type="entry name" value="START-like_dom_sf"/>
</dbReference>
<dbReference type="HOGENOM" id="CLU_106645_0_0_6"/>
<dbReference type="Pfam" id="PF10604">
    <property type="entry name" value="Polyketide_cyc2"/>
    <property type="match status" value="1"/>
</dbReference>
<dbReference type="eggNOG" id="COG3832">
    <property type="taxonomic scope" value="Bacteria"/>
</dbReference>
<proteinExistence type="predicted"/>
<dbReference type="PANTHER" id="PTHR39332:SF7">
    <property type="entry name" value="SRPBCC FAMILY PROTEIN"/>
    <property type="match status" value="1"/>
</dbReference>
<keyword evidence="2" id="KW-1185">Reference proteome</keyword>
<evidence type="ECO:0000313" key="2">
    <source>
        <dbReference type="Proteomes" id="UP000009144"/>
    </source>
</evidence>
<accession>I1XGJ8</accession>
<dbReference type="InterPro" id="IPR019587">
    <property type="entry name" value="Polyketide_cyclase/dehydratase"/>
</dbReference>
<reference evidence="1 2" key="2">
    <citation type="journal article" date="2013" name="Int. J. Syst. Evol. Microbiol.">
        <title>Methylophaga nitratireducenticrescens sp. nov. and Methylophaga frappieri sp. nov., isolated from the biofilm of the methanol-fed denitrification system treating the seawater at the Montreal Biodome.</title>
        <authorList>
            <person name="Villeneuve C."/>
            <person name="Martineau C."/>
            <person name="Mauffrey F."/>
            <person name="Villemur R."/>
        </authorList>
    </citation>
    <scope>NUCLEOTIDE SEQUENCE [LARGE SCALE GENOMIC DNA]</scope>
    <source>
        <strain evidence="1 2">JAM1</strain>
    </source>
</reference>
<evidence type="ECO:0000313" key="1">
    <source>
        <dbReference type="EMBL" id="AFI83517.1"/>
    </source>
</evidence>
<dbReference type="OrthoDB" id="1364128at2"/>
<dbReference type="STRING" id="754476.Q7A_671"/>
<dbReference type="CDD" id="cd07821">
    <property type="entry name" value="PYR_PYL_RCAR_like"/>
    <property type="match status" value="1"/>
</dbReference>
<name>I1XGJ8_METNJ</name>
<organism evidence="1 2">
    <name type="scientific">Methylophaga nitratireducenticrescens</name>
    <dbReference type="NCBI Taxonomy" id="754476"/>
    <lineage>
        <taxon>Bacteria</taxon>
        <taxon>Pseudomonadati</taxon>
        <taxon>Pseudomonadota</taxon>
        <taxon>Gammaproteobacteria</taxon>
        <taxon>Thiotrichales</taxon>
        <taxon>Piscirickettsiaceae</taxon>
        <taxon>Methylophaga</taxon>
    </lineage>
</organism>
<dbReference type="PANTHER" id="PTHR39332">
    <property type="entry name" value="BLL4707 PROTEIN"/>
    <property type="match status" value="1"/>
</dbReference>
<gene>
    <name evidence="1" type="ordered locus">Q7A_671</name>
</gene>
<dbReference type="KEGG" id="mej:Q7A_671"/>
<dbReference type="SUPFAM" id="SSF55961">
    <property type="entry name" value="Bet v1-like"/>
    <property type="match status" value="1"/>
</dbReference>
<dbReference type="AlphaFoldDB" id="I1XGJ8"/>
<dbReference type="PATRIC" id="fig|754476.3.peg.661"/>
<dbReference type="Gene3D" id="3.30.530.20">
    <property type="match status" value="1"/>
</dbReference>
<protein>
    <submittedName>
        <fullName evidence="1">MxaD</fullName>
    </submittedName>
</protein>